<name>A0AAN7PYV4_9COLE</name>
<dbReference type="InterPro" id="IPR024079">
    <property type="entry name" value="MetalloPept_cat_dom_sf"/>
</dbReference>
<organism evidence="12 13">
    <name type="scientific">Aquatica leii</name>
    <dbReference type="NCBI Taxonomy" id="1421715"/>
    <lineage>
        <taxon>Eukaryota</taxon>
        <taxon>Metazoa</taxon>
        <taxon>Ecdysozoa</taxon>
        <taxon>Arthropoda</taxon>
        <taxon>Hexapoda</taxon>
        <taxon>Insecta</taxon>
        <taxon>Pterygota</taxon>
        <taxon>Neoptera</taxon>
        <taxon>Endopterygota</taxon>
        <taxon>Coleoptera</taxon>
        <taxon>Polyphaga</taxon>
        <taxon>Elateriformia</taxon>
        <taxon>Elateroidea</taxon>
        <taxon>Lampyridae</taxon>
        <taxon>Luciolinae</taxon>
        <taxon>Aquatica</taxon>
    </lineage>
</organism>
<accession>A0AAN7PYV4</accession>
<dbReference type="GO" id="GO:0046872">
    <property type="term" value="F:metal ion binding"/>
    <property type="evidence" value="ECO:0007669"/>
    <property type="project" value="UniProtKB-KW"/>
</dbReference>
<keyword evidence="5" id="KW-0479">Metal-binding</keyword>
<dbReference type="PANTHER" id="PTHR11733:SF224">
    <property type="entry name" value="NEPRILYSIN-2"/>
    <property type="match status" value="1"/>
</dbReference>
<dbReference type="Proteomes" id="UP001353858">
    <property type="component" value="Unassembled WGS sequence"/>
</dbReference>
<evidence type="ECO:0000259" key="11">
    <source>
        <dbReference type="Pfam" id="PF05649"/>
    </source>
</evidence>
<dbReference type="PANTHER" id="PTHR11733">
    <property type="entry name" value="ZINC METALLOPROTEASE FAMILY M13 NEPRILYSIN-RELATED"/>
    <property type="match status" value="1"/>
</dbReference>
<evidence type="ECO:0000256" key="1">
    <source>
        <dbReference type="ARBA" id="ARBA00001947"/>
    </source>
</evidence>
<dbReference type="InterPro" id="IPR000718">
    <property type="entry name" value="Peptidase_M13"/>
</dbReference>
<feature type="domain" description="Peptidase M13 N-terminal" evidence="11">
    <location>
        <begin position="53"/>
        <end position="431"/>
    </location>
</feature>
<evidence type="ECO:0000256" key="9">
    <source>
        <dbReference type="SAM" id="SignalP"/>
    </source>
</evidence>
<feature type="signal peptide" evidence="9">
    <location>
        <begin position="1"/>
        <end position="22"/>
    </location>
</feature>
<feature type="chain" id="PRO_5042986432" evidence="9">
    <location>
        <begin position="23"/>
        <end position="1364"/>
    </location>
</feature>
<evidence type="ECO:0000256" key="8">
    <source>
        <dbReference type="ARBA" id="ARBA00023049"/>
    </source>
</evidence>
<dbReference type="GO" id="GO:0005886">
    <property type="term" value="C:plasma membrane"/>
    <property type="evidence" value="ECO:0007669"/>
    <property type="project" value="UniProtKB-SubCell"/>
</dbReference>
<dbReference type="CDD" id="cd08662">
    <property type="entry name" value="M13"/>
    <property type="match status" value="2"/>
</dbReference>
<comment type="cofactor">
    <cofactor evidence="1">
        <name>Zn(2+)</name>
        <dbReference type="ChEBI" id="CHEBI:29105"/>
    </cofactor>
</comment>
<keyword evidence="9" id="KW-0732">Signal</keyword>
<evidence type="ECO:0000256" key="4">
    <source>
        <dbReference type="ARBA" id="ARBA00022670"/>
    </source>
</evidence>
<dbReference type="PROSITE" id="PS51885">
    <property type="entry name" value="NEPRILYSIN"/>
    <property type="match status" value="2"/>
</dbReference>
<keyword evidence="8" id="KW-0482">Metalloprotease</keyword>
<evidence type="ECO:0000256" key="7">
    <source>
        <dbReference type="ARBA" id="ARBA00022833"/>
    </source>
</evidence>
<keyword evidence="13" id="KW-1185">Reference proteome</keyword>
<evidence type="ECO:0000313" key="12">
    <source>
        <dbReference type="EMBL" id="KAK4881419.1"/>
    </source>
</evidence>
<dbReference type="InterPro" id="IPR018497">
    <property type="entry name" value="Peptidase_M13_C"/>
</dbReference>
<keyword evidence="7" id="KW-0862">Zinc</keyword>
<evidence type="ECO:0000313" key="13">
    <source>
        <dbReference type="Proteomes" id="UP001353858"/>
    </source>
</evidence>
<feature type="domain" description="Peptidase M13 C-terminal" evidence="10">
    <location>
        <begin position="1173"/>
        <end position="1332"/>
    </location>
</feature>
<dbReference type="GO" id="GO:0016485">
    <property type="term" value="P:protein processing"/>
    <property type="evidence" value="ECO:0007669"/>
    <property type="project" value="TreeGrafter"/>
</dbReference>
<evidence type="ECO:0000259" key="10">
    <source>
        <dbReference type="Pfam" id="PF01431"/>
    </source>
</evidence>
<dbReference type="Gene3D" id="1.10.1380.10">
    <property type="entry name" value="Neutral endopeptidase , domain2"/>
    <property type="match status" value="2"/>
</dbReference>
<protein>
    <submittedName>
        <fullName evidence="12">Uncharacterized protein</fullName>
    </submittedName>
</protein>
<dbReference type="PRINTS" id="PR00786">
    <property type="entry name" value="NEPRILYSIN"/>
</dbReference>
<dbReference type="GO" id="GO:0004222">
    <property type="term" value="F:metalloendopeptidase activity"/>
    <property type="evidence" value="ECO:0007669"/>
    <property type="project" value="InterPro"/>
</dbReference>
<evidence type="ECO:0000256" key="3">
    <source>
        <dbReference type="ARBA" id="ARBA00007357"/>
    </source>
</evidence>
<dbReference type="Pfam" id="PF01431">
    <property type="entry name" value="Peptidase_M13"/>
    <property type="match status" value="2"/>
</dbReference>
<proteinExistence type="inferred from homology"/>
<dbReference type="InterPro" id="IPR008753">
    <property type="entry name" value="Peptidase_M13_N"/>
</dbReference>
<comment type="caution">
    <text evidence="12">The sequence shown here is derived from an EMBL/GenBank/DDBJ whole genome shotgun (WGS) entry which is preliminary data.</text>
</comment>
<dbReference type="EMBL" id="JARPUR010000002">
    <property type="protein sequence ID" value="KAK4881419.1"/>
    <property type="molecule type" value="Genomic_DNA"/>
</dbReference>
<dbReference type="Gene3D" id="3.40.390.10">
    <property type="entry name" value="Collagenase (Catalytic Domain)"/>
    <property type="match status" value="2"/>
</dbReference>
<comment type="subcellular location">
    <subcellularLocation>
        <location evidence="2">Cell membrane</location>
        <topology evidence="2">Single-pass type II membrane protein</topology>
    </subcellularLocation>
</comment>
<comment type="similarity">
    <text evidence="3">Belongs to the peptidase M13 family.</text>
</comment>
<keyword evidence="4" id="KW-0645">Protease</keyword>
<evidence type="ECO:0000256" key="6">
    <source>
        <dbReference type="ARBA" id="ARBA00022801"/>
    </source>
</evidence>
<gene>
    <name evidence="12" type="ORF">RN001_004738</name>
</gene>
<sequence length="1364" mass="158898">MAKRVIYIIIVLQVCMIVKTSGRDFSRTSPCSTTSCAKAASELLNYINFDVNPCEDFYEFACGKFLSNIYLQKEPIVNVETIMRDNYLGRIRVIIQEPILHKDSPSMIMAKQMYSACITEQSRENGVQYIKDALKQVGGWAVLEEDWDGKEFDWKTATYILRQLGFPYEYFVQVNVRENEEDSSKYNLQIGSPLSVVSMETEEEEELFYNHMVDIAIAFGANVTTAENDYRDVISFLKDLKAITKNSWDEDTTRDYFTLLDLQNKFPDIPWLEYISQILAPVPNIQMDQKILVTEIPYIFYFGNVLNKTSKRAISNYIAWRMIIEHSSMLTNGIAEMSLNFHKELNKIVFQIPSLTKICSGLVESTFSIPIQAEYVSRFVTKDAKDDVTDMVQNIIEEFKDEIDDLDWMDYETRRLAISRLSNISMYVAYPDEMLKADKVTDFYKKYKIVEDNLLASVLSVNYYKINSNFQKLHEPEEIDENDYEINKKYTTYGIVYYLSSDNSITVPHRVLQHIVYNEDRPKYLNYGGLGTFISHQLFHAIFEGSSIRQESEYYKWLSPETHEAYQSKLNCVAQQYQNFYVSEINKYVNSTKTKNEDIADIAGIQLAYKAYKKWVHLHGKESRLPRLDYTPKQMFWISSAIRYCSKGSTEAIDKTVFVPSIALVIKMKLVVIVFLEIIILTVATTKEITTGFTNAQLKNVSSTCFTEACIQASYDIQRYIDQTINPCVDFYQFSCGNFVRNTRLGRDSIITIETLIRDHFDNHIQEIIQAPRNWNDTKTIKMAKSLFSTCMNPSAVENGIEFIKETLEEIGGWAVLDGELWRKEFFNWKSAEYTFRRLGYKFEHLIKLRVIPDDRRPTQRIIQFASPVNPLMNLNVEEEDQLLEDMVKTAVAFGAKEDFARKEYKQVIEFLRSLLPTHSHGIEYHNRYDDLTMAELHHKYRDIPWLEYTQYVFLPVQSITLDQLVSITDTPYFLRLQKALTRTPKRVLNNYLCWRIIMESSNLLPLDMTNLGQNFFKFTNKDTRLTHTLPRPDFCSALVETIFPLPIQASYISKHVTKEIKDDVNTILQSIIEEFKEEIINLSWMDDETRARSLDRLSTIKTYVVFPSKLFNSNRVDNPYQEYDLPDNSLLDAVLTSSFHATNARFKELHEPIDKEIKHEHGKKYSRHPYIYYEPSDNSITIPARALQSVIYDIDRPKYYNYGTLGSMIGHQLFHAIFGRTPNRYDSRYYQWLSSKTQSGFNKKLACIENDYAQYLVPETQKYLNSTNSKYEDIADLAGIKLAYDAYIKWLENNKEELKLPKLNYTNKQLFWMSSAIRFCLKASPEAIENLIEYKCESLTSLAMNSDSESDVTNTPPDIRNQA</sequence>
<evidence type="ECO:0000256" key="2">
    <source>
        <dbReference type="ARBA" id="ARBA00004401"/>
    </source>
</evidence>
<dbReference type="InterPro" id="IPR042089">
    <property type="entry name" value="Peptidase_M13_dom_2"/>
</dbReference>
<dbReference type="SUPFAM" id="SSF55486">
    <property type="entry name" value="Metalloproteases ('zincins'), catalytic domain"/>
    <property type="match status" value="2"/>
</dbReference>
<evidence type="ECO:0000256" key="5">
    <source>
        <dbReference type="ARBA" id="ARBA00022723"/>
    </source>
</evidence>
<keyword evidence="6" id="KW-0378">Hydrolase</keyword>
<dbReference type="Pfam" id="PF05649">
    <property type="entry name" value="Peptidase_M13_N"/>
    <property type="match status" value="2"/>
</dbReference>
<feature type="domain" description="Peptidase M13 C-terminal" evidence="10">
    <location>
        <begin position="497"/>
        <end position="652"/>
    </location>
</feature>
<feature type="domain" description="Peptidase M13 N-terminal" evidence="11">
    <location>
        <begin position="727"/>
        <end position="1108"/>
    </location>
</feature>
<reference evidence="13" key="1">
    <citation type="submission" date="2023-01" db="EMBL/GenBank/DDBJ databases">
        <title>Key to firefly adult light organ development and bioluminescence: homeobox transcription factors regulate luciferase expression and transportation to peroxisome.</title>
        <authorList>
            <person name="Fu X."/>
        </authorList>
    </citation>
    <scope>NUCLEOTIDE SEQUENCE [LARGE SCALE GENOMIC DNA]</scope>
</reference>